<reference evidence="2 3" key="1">
    <citation type="journal article" date="2022" name="bioRxiv">
        <title>Genomics of Preaxostyla Flagellates Illuminates Evolutionary Transitions and the Path Towards Mitochondrial Loss.</title>
        <authorList>
            <person name="Novak L.V.F."/>
            <person name="Treitli S.C."/>
            <person name="Pyrih J."/>
            <person name="Halakuc P."/>
            <person name="Pipaliya S.V."/>
            <person name="Vacek V."/>
            <person name="Brzon O."/>
            <person name="Soukal P."/>
            <person name="Eme L."/>
            <person name="Dacks J.B."/>
            <person name="Karnkowska A."/>
            <person name="Elias M."/>
            <person name="Hampl V."/>
        </authorList>
    </citation>
    <scope>NUCLEOTIDE SEQUENCE [LARGE SCALE GENOMIC DNA]</scope>
    <source>
        <strain evidence="2">NAU3</strain>
        <tissue evidence="2">Gut</tissue>
    </source>
</reference>
<sequence length="465" mass="52359">MPTGPITFAAYELSPSAEPPDPNQNVHDVEYSQAGQSRGRGRELRGCVVSKLRKHVGKGLGQRQEERPSLCDGWKQTERDMGVAGNVGTNNSRADVRLSPTLSTTLDKHTDLGRNAARPRLIKYLTHLSSSALLVLHSSPFLNWKKGKREFEDKAAIIFRSLVATLKLMPSLDDNLEEKAVQFLTSVKPKRQEAADAFLTNIGQTIDDSLINFIQSIVVLISSASQNITTAAMKMLDDVLFYCSTTLHHALVKADLIPQLVTYLKPMSLSLTKAGNISRNLISCIRSSAWLATPGGLEDLEIEAPDEQQALHETVLQQVMAPSEKYICHLCVNRYSIVDRDLSVYFLELLAFLLEICPYYQPTMDFVLHMPVILTIPSCLTFIDTDYTIWYYLSSMVSTQREWNKTRGLERQTGKAVVRMLRMEGIDDELEEKLQNDKNRPYGRDVVDEAIRWNNLLGMNLPKQK</sequence>
<evidence type="ECO:0000313" key="2">
    <source>
        <dbReference type="EMBL" id="KAK2955738.1"/>
    </source>
</evidence>
<comment type="caution">
    <text evidence="2">The sequence shown here is derived from an EMBL/GenBank/DDBJ whole genome shotgun (WGS) entry which is preliminary data.</text>
</comment>
<proteinExistence type="predicted"/>
<dbReference type="InterPro" id="IPR016024">
    <property type="entry name" value="ARM-type_fold"/>
</dbReference>
<evidence type="ECO:0000313" key="3">
    <source>
        <dbReference type="Proteomes" id="UP001281761"/>
    </source>
</evidence>
<feature type="region of interest" description="Disordered" evidence="1">
    <location>
        <begin position="13"/>
        <end position="43"/>
    </location>
</feature>
<dbReference type="SUPFAM" id="SSF48371">
    <property type="entry name" value="ARM repeat"/>
    <property type="match status" value="1"/>
</dbReference>
<dbReference type="Proteomes" id="UP001281761">
    <property type="component" value="Unassembled WGS sequence"/>
</dbReference>
<gene>
    <name evidence="2" type="ORF">BLNAU_9274</name>
</gene>
<evidence type="ECO:0000256" key="1">
    <source>
        <dbReference type="SAM" id="MobiDB-lite"/>
    </source>
</evidence>
<keyword evidence="3" id="KW-1185">Reference proteome</keyword>
<dbReference type="EMBL" id="JARBJD010000063">
    <property type="protein sequence ID" value="KAK2955738.1"/>
    <property type="molecule type" value="Genomic_DNA"/>
</dbReference>
<protein>
    <submittedName>
        <fullName evidence="2">Uncharacterized protein</fullName>
    </submittedName>
</protein>
<accession>A0ABQ9XW85</accession>
<name>A0ABQ9XW85_9EUKA</name>
<organism evidence="2 3">
    <name type="scientific">Blattamonas nauphoetae</name>
    <dbReference type="NCBI Taxonomy" id="2049346"/>
    <lineage>
        <taxon>Eukaryota</taxon>
        <taxon>Metamonada</taxon>
        <taxon>Preaxostyla</taxon>
        <taxon>Oxymonadida</taxon>
        <taxon>Blattamonas</taxon>
    </lineage>
</organism>